<feature type="domain" description="MacB-like periplasmic core" evidence="9">
    <location>
        <begin position="23"/>
        <end position="248"/>
    </location>
</feature>
<dbReference type="PANTHER" id="PTHR30572">
    <property type="entry name" value="MEMBRANE COMPONENT OF TRANSPORTER-RELATED"/>
    <property type="match status" value="1"/>
</dbReference>
<feature type="domain" description="ABC3 transporter permease C-terminal" evidence="8">
    <location>
        <begin position="289"/>
        <end position="402"/>
    </location>
</feature>
<keyword evidence="2" id="KW-1003">Cell membrane</keyword>
<evidence type="ECO:0000256" key="1">
    <source>
        <dbReference type="ARBA" id="ARBA00004651"/>
    </source>
</evidence>
<feature type="transmembrane region" description="Helical" evidence="7">
    <location>
        <begin position="330"/>
        <end position="363"/>
    </location>
</feature>
<accession>A0A1T1CNB3</accession>
<dbReference type="GO" id="GO:0022857">
    <property type="term" value="F:transmembrane transporter activity"/>
    <property type="evidence" value="ECO:0007669"/>
    <property type="project" value="TreeGrafter"/>
</dbReference>
<keyword evidence="4 7" id="KW-1133">Transmembrane helix</keyword>
<feature type="transmembrane region" description="Helical" evidence="7">
    <location>
        <begin position="21"/>
        <end position="43"/>
    </location>
</feature>
<evidence type="ECO:0000256" key="4">
    <source>
        <dbReference type="ARBA" id="ARBA00022989"/>
    </source>
</evidence>
<evidence type="ECO:0000259" key="9">
    <source>
        <dbReference type="Pfam" id="PF12704"/>
    </source>
</evidence>
<dbReference type="Pfam" id="PF02687">
    <property type="entry name" value="FtsX"/>
    <property type="match status" value="1"/>
</dbReference>
<evidence type="ECO:0000256" key="7">
    <source>
        <dbReference type="SAM" id="Phobius"/>
    </source>
</evidence>
<keyword evidence="3 7" id="KW-0812">Transmembrane</keyword>
<reference evidence="10 11" key="1">
    <citation type="submission" date="2017-02" db="EMBL/GenBank/DDBJ databases">
        <title>Draft Genome Sequences of 'Candidatus Synechococcus spongiarum', Cyanobacterial Symbionts of the Mediterranean Sponge Aplysina aerophoba from two locations.</title>
        <authorList>
            <person name="Slaby B.M."/>
            <person name="Hentschel U."/>
        </authorList>
    </citation>
    <scope>NUCLEOTIDE SEQUENCE [LARGE SCALE GENOMIC DNA]</scope>
    <source>
        <strain evidence="10">LMB bulk15M</strain>
    </source>
</reference>
<evidence type="ECO:0000259" key="8">
    <source>
        <dbReference type="Pfam" id="PF02687"/>
    </source>
</evidence>
<comment type="subcellular location">
    <subcellularLocation>
        <location evidence="1">Cell membrane</location>
        <topology evidence="1">Multi-pass membrane protein</topology>
    </subcellularLocation>
</comment>
<dbReference type="GO" id="GO:0005886">
    <property type="term" value="C:plasma membrane"/>
    <property type="evidence" value="ECO:0007669"/>
    <property type="project" value="UniProtKB-SubCell"/>
</dbReference>
<dbReference type="EMBL" id="MWLD01000066">
    <property type="protein sequence ID" value="OOV30121.1"/>
    <property type="molecule type" value="Genomic_DNA"/>
</dbReference>
<dbReference type="InterPro" id="IPR050250">
    <property type="entry name" value="Macrolide_Exporter_MacB"/>
</dbReference>
<dbReference type="InterPro" id="IPR003838">
    <property type="entry name" value="ABC3_permease_C"/>
</dbReference>
<evidence type="ECO:0000313" key="10">
    <source>
        <dbReference type="EMBL" id="OOV30121.1"/>
    </source>
</evidence>
<dbReference type="AlphaFoldDB" id="A0A1T1CNB3"/>
<keyword evidence="5 7" id="KW-0472">Membrane</keyword>
<evidence type="ECO:0000313" key="11">
    <source>
        <dbReference type="Proteomes" id="UP000242636"/>
    </source>
</evidence>
<sequence>MALPWQETWSMAWSALRASRLRSLLTVLGIVIGNASVITLVGIGQGTQKLASEQLESLGTNVLFVVPGNDRQRRGGTARPRTLVLEDAEAIASQVPSVRRVAPQISATRIIQAGGRSVNVPVYGITPEFLAVRQFDVEQGHFMTHADLEGNRSVVVLGSALATNLSPNINLLGQRIRIGNNRFTVIGVMEEKGSFFGENQDEVAYIPLTTMVNRITGRDPTYGISLTVISVEARDDDTINAASFQIANLLRQRHKIPNSGEDDFIVRTQKEATAIVTTITGGLTVLLGSIGGISLLVGGVGIMNIMLVAVSERTAEVGLRKALGARRQDVLLQFLIEAAVLASMGGIIGSGLGLSAVALAAAFTPLPAFVGPGTVLLTVGLSGGIGVFFGVVPARRAARLDPIVALRRL</sequence>
<evidence type="ECO:0000256" key="3">
    <source>
        <dbReference type="ARBA" id="ARBA00022692"/>
    </source>
</evidence>
<name>A0A1T1CNB3_9SYNE</name>
<gene>
    <name evidence="10" type="ORF">BV61_05440</name>
</gene>
<evidence type="ECO:0000256" key="5">
    <source>
        <dbReference type="ARBA" id="ARBA00023136"/>
    </source>
</evidence>
<proteinExistence type="inferred from homology"/>
<dbReference type="Proteomes" id="UP000242636">
    <property type="component" value="Unassembled WGS sequence"/>
</dbReference>
<dbReference type="Pfam" id="PF12704">
    <property type="entry name" value="MacB_PCD"/>
    <property type="match status" value="1"/>
</dbReference>
<evidence type="ECO:0000256" key="2">
    <source>
        <dbReference type="ARBA" id="ARBA00022475"/>
    </source>
</evidence>
<organism evidence="10 11">
    <name type="scientific">Candidatus Synechococcus spongiarum LMB bulk15M</name>
    <dbReference type="NCBI Taxonomy" id="1943582"/>
    <lineage>
        <taxon>Bacteria</taxon>
        <taxon>Bacillati</taxon>
        <taxon>Cyanobacteriota</taxon>
        <taxon>Cyanophyceae</taxon>
        <taxon>Synechococcales</taxon>
        <taxon>Synechococcaceae</taxon>
        <taxon>Synechococcus</taxon>
    </lineage>
</organism>
<feature type="transmembrane region" description="Helical" evidence="7">
    <location>
        <begin position="369"/>
        <end position="392"/>
    </location>
</feature>
<dbReference type="PANTHER" id="PTHR30572:SF4">
    <property type="entry name" value="ABC TRANSPORTER PERMEASE YTRF"/>
    <property type="match status" value="1"/>
</dbReference>
<comment type="caution">
    <text evidence="10">The sequence shown here is derived from an EMBL/GenBank/DDBJ whole genome shotgun (WGS) entry which is preliminary data.</text>
</comment>
<keyword evidence="11" id="KW-1185">Reference proteome</keyword>
<dbReference type="InterPro" id="IPR025857">
    <property type="entry name" value="MacB_PCD"/>
</dbReference>
<evidence type="ECO:0000256" key="6">
    <source>
        <dbReference type="ARBA" id="ARBA00038076"/>
    </source>
</evidence>
<protein>
    <submittedName>
        <fullName evidence="10">ABC transporter permease</fullName>
    </submittedName>
</protein>
<feature type="transmembrane region" description="Helical" evidence="7">
    <location>
        <begin position="285"/>
        <end position="310"/>
    </location>
</feature>
<comment type="similarity">
    <text evidence="6">Belongs to the ABC-4 integral membrane protein family.</text>
</comment>